<name>A0A1H9QNA2_9PSEU</name>
<evidence type="ECO:0000313" key="2">
    <source>
        <dbReference type="EMBL" id="SER61223.1"/>
    </source>
</evidence>
<evidence type="ECO:0008006" key="4">
    <source>
        <dbReference type="Google" id="ProtNLM"/>
    </source>
</evidence>
<feature type="region of interest" description="Disordered" evidence="1">
    <location>
        <begin position="1"/>
        <end position="34"/>
    </location>
</feature>
<protein>
    <recommendedName>
        <fullName evidence="4">ATP/GTP-binding protein</fullName>
    </recommendedName>
</protein>
<keyword evidence="3" id="KW-1185">Reference proteome</keyword>
<evidence type="ECO:0000256" key="1">
    <source>
        <dbReference type="SAM" id="MobiDB-lite"/>
    </source>
</evidence>
<dbReference type="Proteomes" id="UP000199051">
    <property type="component" value="Unassembled WGS sequence"/>
</dbReference>
<evidence type="ECO:0000313" key="3">
    <source>
        <dbReference type="Proteomes" id="UP000199051"/>
    </source>
</evidence>
<proteinExistence type="predicted"/>
<gene>
    <name evidence="2" type="ORF">SAMN04487818_104340</name>
</gene>
<reference evidence="3" key="1">
    <citation type="submission" date="2016-10" db="EMBL/GenBank/DDBJ databases">
        <authorList>
            <person name="Varghese N."/>
            <person name="Submissions S."/>
        </authorList>
    </citation>
    <scope>NUCLEOTIDE SEQUENCE [LARGE SCALE GENOMIC DNA]</scope>
    <source>
        <strain evidence="3">DSM 44260</strain>
    </source>
</reference>
<dbReference type="AlphaFoldDB" id="A0A1H9QNA2"/>
<dbReference type="STRING" id="155974.SAMN04487818_104340"/>
<dbReference type="RefSeq" id="WP_092776839.1">
    <property type="nucleotide sequence ID" value="NZ_FOGI01000004.1"/>
</dbReference>
<organism evidence="2 3">
    <name type="scientific">Actinokineospora terrae</name>
    <dbReference type="NCBI Taxonomy" id="155974"/>
    <lineage>
        <taxon>Bacteria</taxon>
        <taxon>Bacillati</taxon>
        <taxon>Actinomycetota</taxon>
        <taxon>Actinomycetes</taxon>
        <taxon>Pseudonocardiales</taxon>
        <taxon>Pseudonocardiaceae</taxon>
        <taxon>Actinokineospora</taxon>
    </lineage>
</organism>
<dbReference type="EMBL" id="FOGI01000004">
    <property type="protein sequence ID" value="SER61223.1"/>
    <property type="molecule type" value="Genomic_DNA"/>
</dbReference>
<accession>A0A1H9QNA2</accession>
<sequence length="96" mass="11053">MPRRNNSRRDDEPRPLGGGLGSQRVESGGDGDWQVRHIPGAQATKVYRCPGCDHEIRTGTPHLVVWPAQEYGSVEQRRHWHPHCWNSRARRPPGRW</sequence>